<keyword evidence="4" id="KW-0121">Carboxypeptidase</keyword>
<feature type="signal peptide" evidence="3">
    <location>
        <begin position="1"/>
        <end position="22"/>
    </location>
</feature>
<dbReference type="InterPro" id="IPR000667">
    <property type="entry name" value="Peptidase_S13"/>
</dbReference>
<dbReference type="SUPFAM" id="SSF56601">
    <property type="entry name" value="beta-lactamase/transpeptidase-like"/>
    <property type="match status" value="1"/>
</dbReference>
<feature type="chain" id="PRO_5045903252" evidence="3">
    <location>
        <begin position="23"/>
        <end position="426"/>
    </location>
</feature>
<keyword evidence="5" id="KW-1185">Reference proteome</keyword>
<dbReference type="Pfam" id="PF02113">
    <property type="entry name" value="Peptidase_S13"/>
    <property type="match status" value="1"/>
</dbReference>
<name>A0ABP8KP18_9BACT</name>
<dbReference type="PROSITE" id="PS51257">
    <property type="entry name" value="PROKAR_LIPOPROTEIN"/>
    <property type="match status" value="1"/>
</dbReference>
<evidence type="ECO:0000256" key="2">
    <source>
        <dbReference type="ARBA" id="ARBA00022801"/>
    </source>
</evidence>
<dbReference type="PRINTS" id="PR00922">
    <property type="entry name" value="DADACBPTASE3"/>
</dbReference>
<dbReference type="Proteomes" id="UP001500936">
    <property type="component" value="Unassembled WGS sequence"/>
</dbReference>
<evidence type="ECO:0000256" key="3">
    <source>
        <dbReference type="SAM" id="SignalP"/>
    </source>
</evidence>
<keyword evidence="3" id="KW-0732">Signal</keyword>
<sequence length="426" mass="48579">MVKYLLPALLLLSILSCSPARRISRDLQRNAAYTDHFTGFALYDPGQQKTLVAYNADKYFVPASNTKLFSFYAGLTALGDSIPALRYVVRGDSLIFWGTGNPLLLNPDLPDTAALRFLRSRPEKLFFSVRNFSGPRFGPGWSWDDYNDYYSTEIAPFPIYGNIVRFIAPDRVPNFYVHPRFFADSVRRSTNPKEPAIMRRAEWANQFIRPAADKPFQRDVPFHWTPLLATKLLTDTLKREVHLINRPFDRSAKVLYGLPTDSLYKRMLQVSDNMLADHLLLLVSSTSDTLNAQGAIQQMLAKYLSDLPGRAVWVDGSGLSRYNLFTPNQLIALLQKIYKQVPQERLFQLLPAGGRSGTLRTLHKTDQPYIFAKSGSLSGVYNLSGYLITRTGRVLLFSMMHNNFVQPTSEIRKRTADFLERVRNRF</sequence>
<keyword evidence="4" id="KW-0645">Protease</keyword>
<protein>
    <submittedName>
        <fullName evidence="4">D-alanyl-D-alanine carboxypeptidase/D-alanyl-D-alanine-endopeptidase</fullName>
    </submittedName>
</protein>
<comment type="caution">
    <text evidence="4">The sequence shown here is derived from an EMBL/GenBank/DDBJ whole genome shotgun (WGS) entry which is preliminary data.</text>
</comment>
<accession>A0ABP8KP18</accession>
<dbReference type="PANTHER" id="PTHR30023">
    <property type="entry name" value="D-ALANYL-D-ALANINE CARBOXYPEPTIDASE"/>
    <property type="match status" value="1"/>
</dbReference>
<dbReference type="RefSeq" id="WP_345269436.1">
    <property type="nucleotide sequence ID" value="NZ_BAABHB010000008.1"/>
</dbReference>
<dbReference type="InterPro" id="IPR012338">
    <property type="entry name" value="Beta-lactam/transpept-like"/>
</dbReference>
<reference evidence="5" key="1">
    <citation type="journal article" date="2019" name="Int. J. Syst. Evol. Microbiol.">
        <title>The Global Catalogue of Microorganisms (GCM) 10K type strain sequencing project: providing services to taxonomists for standard genome sequencing and annotation.</title>
        <authorList>
            <consortium name="The Broad Institute Genomics Platform"/>
            <consortium name="The Broad Institute Genome Sequencing Center for Infectious Disease"/>
            <person name="Wu L."/>
            <person name="Ma J."/>
        </authorList>
    </citation>
    <scope>NUCLEOTIDE SEQUENCE [LARGE SCALE GENOMIC DNA]</scope>
    <source>
        <strain evidence="5">JCM 17925</strain>
    </source>
</reference>
<dbReference type="PANTHER" id="PTHR30023:SF0">
    <property type="entry name" value="PENICILLIN-SENSITIVE CARBOXYPEPTIDASE A"/>
    <property type="match status" value="1"/>
</dbReference>
<keyword evidence="2" id="KW-0378">Hydrolase</keyword>
<comment type="similarity">
    <text evidence="1">Belongs to the peptidase S13 family.</text>
</comment>
<gene>
    <name evidence="4" type="primary">dacB_2</name>
    <name evidence="4" type="ORF">GCM10023187_37370</name>
</gene>
<evidence type="ECO:0000256" key="1">
    <source>
        <dbReference type="ARBA" id="ARBA00006096"/>
    </source>
</evidence>
<organism evidence="4 5">
    <name type="scientific">Nibrella viscosa</name>
    <dbReference type="NCBI Taxonomy" id="1084524"/>
    <lineage>
        <taxon>Bacteria</taxon>
        <taxon>Pseudomonadati</taxon>
        <taxon>Bacteroidota</taxon>
        <taxon>Cytophagia</taxon>
        <taxon>Cytophagales</taxon>
        <taxon>Spirosomataceae</taxon>
        <taxon>Nibrella</taxon>
    </lineage>
</organism>
<dbReference type="Gene3D" id="3.40.710.10">
    <property type="entry name" value="DD-peptidase/beta-lactamase superfamily"/>
    <property type="match status" value="2"/>
</dbReference>
<proteinExistence type="inferred from homology"/>
<evidence type="ECO:0000313" key="5">
    <source>
        <dbReference type="Proteomes" id="UP001500936"/>
    </source>
</evidence>
<dbReference type="GO" id="GO:0004180">
    <property type="term" value="F:carboxypeptidase activity"/>
    <property type="evidence" value="ECO:0007669"/>
    <property type="project" value="UniProtKB-KW"/>
</dbReference>
<dbReference type="EMBL" id="BAABHB010000008">
    <property type="protein sequence ID" value="GAA4411475.1"/>
    <property type="molecule type" value="Genomic_DNA"/>
</dbReference>
<evidence type="ECO:0000313" key="4">
    <source>
        <dbReference type="EMBL" id="GAA4411475.1"/>
    </source>
</evidence>